<gene>
    <name evidence="8" type="ORF">AArcSt11_02535</name>
</gene>
<evidence type="ECO:0000313" key="8">
    <source>
        <dbReference type="EMBL" id="MCL9812530.1"/>
    </source>
</evidence>
<feature type="domain" description="VTT" evidence="7">
    <location>
        <begin position="59"/>
        <end position="175"/>
    </location>
</feature>
<keyword evidence="2" id="KW-1003">Cell membrane</keyword>
<dbReference type="InterPro" id="IPR032816">
    <property type="entry name" value="VTT_dom"/>
</dbReference>
<reference evidence="8 9" key="1">
    <citation type="journal article" date="2022" name="Syst. Appl. Microbiol.">
        <title>Natronocalculus amylovorans gen. nov., sp. nov., and Natranaeroarchaeum aerophilus sp. nov., dominant culturable amylolytic natronoarchaea from hypersaline soda lakes in southwestern Siberia.</title>
        <authorList>
            <person name="Sorokin D.Y."/>
            <person name="Elcheninov A.G."/>
            <person name="Khizhniak T.V."/>
            <person name="Koenen M."/>
            <person name="Bale N.J."/>
            <person name="Damste J.S.S."/>
            <person name="Kublanov I.V."/>
        </authorList>
    </citation>
    <scope>NUCLEOTIDE SEQUENCE [LARGE SCALE GENOMIC DNA]</scope>
    <source>
        <strain evidence="8 9">AArc-St1-1</strain>
    </source>
</reference>
<keyword evidence="5 6" id="KW-0472">Membrane</keyword>
<comment type="subcellular location">
    <subcellularLocation>
        <location evidence="1">Cell membrane</location>
        <topology evidence="1">Multi-pass membrane protein</topology>
    </subcellularLocation>
</comment>
<dbReference type="RefSeq" id="WP_250594306.1">
    <property type="nucleotide sequence ID" value="NZ_JAKRVY010000001.1"/>
</dbReference>
<accession>A0AAE3K4C8</accession>
<evidence type="ECO:0000256" key="1">
    <source>
        <dbReference type="ARBA" id="ARBA00004651"/>
    </source>
</evidence>
<dbReference type="PANTHER" id="PTHR12677">
    <property type="entry name" value="GOLGI APPARATUS MEMBRANE PROTEIN TVP38-RELATED"/>
    <property type="match status" value="1"/>
</dbReference>
<keyword evidence="9" id="KW-1185">Reference proteome</keyword>
<organism evidence="8 9">
    <name type="scientific">Natranaeroarchaeum aerophilus</name>
    <dbReference type="NCBI Taxonomy" id="2917711"/>
    <lineage>
        <taxon>Archaea</taxon>
        <taxon>Methanobacteriati</taxon>
        <taxon>Methanobacteriota</taxon>
        <taxon>Stenosarchaea group</taxon>
        <taxon>Halobacteria</taxon>
        <taxon>Halobacteriales</taxon>
        <taxon>Natronoarchaeaceae</taxon>
        <taxon>Natranaeroarchaeum</taxon>
    </lineage>
</organism>
<keyword evidence="4 6" id="KW-1133">Transmembrane helix</keyword>
<evidence type="ECO:0000256" key="6">
    <source>
        <dbReference type="SAM" id="Phobius"/>
    </source>
</evidence>
<evidence type="ECO:0000256" key="2">
    <source>
        <dbReference type="ARBA" id="ARBA00022475"/>
    </source>
</evidence>
<dbReference type="Pfam" id="PF09335">
    <property type="entry name" value="VTT_dom"/>
    <property type="match status" value="1"/>
</dbReference>
<evidence type="ECO:0000256" key="3">
    <source>
        <dbReference type="ARBA" id="ARBA00022692"/>
    </source>
</evidence>
<evidence type="ECO:0000313" key="9">
    <source>
        <dbReference type="Proteomes" id="UP001202674"/>
    </source>
</evidence>
<protein>
    <submittedName>
        <fullName evidence="8">VTT domain-containing protein</fullName>
    </submittedName>
</protein>
<dbReference type="PANTHER" id="PTHR12677:SF59">
    <property type="entry name" value="GOLGI APPARATUS MEMBRANE PROTEIN TVP38-RELATED"/>
    <property type="match status" value="1"/>
</dbReference>
<sequence length="221" mass="22127">MRLADRHLVALSTLAIVVVAALLTSKETVLGAAETVAGDPLLFAVAIALLYTLRPLVLWPTTLVAVAVGYGFGIVLGFPIALAGAVVTSIPAYYAGRWVAAGWDCGVAARLASAGSRFFDATGDLRGVVAGRLAPVPADAVSAAAGMGGVRLRTLTAGILVGELPWTIAAVVVGNSLHTISTAGLGSVGTQLGVVTTLAALLLLAGPAYEHFVDGGSTVGQ</sequence>
<evidence type="ECO:0000259" key="7">
    <source>
        <dbReference type="Pfam" id="PF09335"/>
    </source>
</evidence>
<feature type="transmembrane region" description="Helical" evidence="6">
    <location>
        <begin position="64"/>
        <end position="87"/>
    </location>
</feature>
<dbReference type="GO" id="GO:0005886">
    <property type="term" value="C:plasma membrane"/>
    <property type="evidence" value="ECO:0007669"/>
    <property type="project" value="UniProtKB-SubCell"/>
</dbReference>
<evidence type="ECO:0000256" key="4">
    <source>
        <dbReference type="ARBA" id="ARBA00022989"/>
    </source>
</evidence>
<dbReference type="InterPro" id="IPR015414">
    <property type="entry name" value="TMEM64"/>
</dbReference>
<dbReference type="EMBL" id="JAKRVY010000001">
    <property type="protein sequence ID" value="MCL9812530.1"/>
    <property type="molecule type" value="Genomic_DNA"/>
</dbReference>
<proteinExistence type="predicted"/>
<dbReference type="Proteomes" id="UP001202674">
    <property type="component" value="Unassembled WGS sequence"/>
</dbReference>
<keyword evidence="3 6" id="KW-0812">Transmembrane</keyword>
<comment type="caution">
    <text evidence="8">The sequence shown here is derived from an EMBL/GenBank/DDBJ whole genome shotgun (WGS) entry which is preliminary data.</text>
</comment>
<dbReference type="AlphaFoldDB" id="A0AAE3K4C8"/>
<evidence type="ECO:0000256" key="5">
    <source>
        <dbReference type="ARBA" id="ARBA00023136"/>
    </source>
</evidence>
<feature type="transmembrane region" description="Helical" evidence="6">
    <location>
        <begin position="41"/>
        <end position="57"/>
    </location>
</feature>
<name>A0AAE3K4C8_9EURY</name>